<keyword evidence="2" id="KW-1185">Reference proteome</keyword>
<comment type="caution">
    <text evidence="1">The sequence shown here is derived from an EMBL/GenBank/DDBJ whole genome shotgun (WGS) entry which is preliminary data.</text>
</comment>
<proteinExistence type="predicted"/>
<evidence type="ECO:0000313" key="1">
    <source>
        <dbReference type="EMBL" id="KAK1668337.1"/>
    </source>
</evidence>
<name>A0AAD8T1Q4_LOLMU</name>
<protein>
    <submittedName>
        <fullName evidence="1">Uncharacterized protein</fullName>
    </submittedName>
</protein>
<dbReference type="EMBL" id="JAUUTY010000003">
    <property type="protein sequence ID" value="KAK1668337.1"/>
    <property type="molecule type" value="Genomic_DNA"/>
</dbReference>
<organism evidence="1 2">
    <name type="scientific">Lolium multiflorum</name>
    <name type="common">Italian ryegrass</name>
    <name type="synonym">Lolium perenne subsp. multiflorum</name>
    <dbReference type="NCBI Taxonomy" id="4521"/>
    <lineage>
        <taxon>Eukaryota</taxon>
        <taxon>Viridiplantae</taxon>
        <taxon>Streptophyta</taxon>
        <taxon>Embryophyta</taxon>
        <taxon>Tracheophyta</taxon>
        <taxon>Spermatophyta</taxon>
        <taxon>Magnoliopsida</taxon>
        <taxon>Liliopsida</taxon>
        <taxon>Poales</taxon>
        <taxon>Poaceae</taxon>
        <taxon>BOP clade</taxon>
        <taxon>Pooideae</taxon>
        <taxon>Poodae</taxon>
        <taxon>Poeae</taxon>
        <taxon>Poeae Chloroplast Group 2 (Poeae type)</taxon>
        <taxon>Loliodinae</taxon>
        <taxon>Loliinae</taxon>
        <taxon>Lolium</taxon>
    </lineage>
</organism>
<evidence type="ECO:0000313" key="2">
    <source>
        <dbReference type="Proteomes" id="UP001231189"/>
    </source>
</evidence>
<dbReference type="Proteomes" id="UP001231189">
    <property type="component" value="Unassembled WGS sequence"/>
</dbReference>
<reference evidence="1" key="1">
    <citation type="submission" date="2023-07" db="EMBL/GenBank/DDBJ databases">
        <title>A chromosome-level genome assembly of Lolium multiflorum.</title>
        <authorList>
            <person name="Chen Y."/>
            <person name="Copetti D."/>
            <person name="Kolliker R."/>
            <person name="Studer B."/>
        </authorList>
    </citation>
    <scope>NUCLEOTIDE SEQUENCE</scope>
    <source>
        <strain evidence="1">02402/16</strain>
        <tissue evidence="1">Leaf</tissue>
    </source>
</reference>
<gene>
    <name evidence="1" type="ORF">QYE76_056496</name>
</gene>
<accession>A0AAD8T1Q4</accession>
<sequence>MVEAGVTAMVFLSAAGGAGWHRRHAVLEVGGRVDDVEDESNRKAAAFAGEEEVVGGKVDVQLWHRHHGERQAEALLVSDAVETSLGGWRFSLFLPVFYARERKTLPFGFSSIESSHYQDINTSPS</sequence>
<dbReference type="AlphaFoldDB" id="A0AAD8T1Q4"/>